<evidence type="ECO:0000313" key="3">
    <source>
        <dbReference type="Proteomes" id="UP000273500"/>
    </source>
</evidence>
<keyword evidence="1" id="KW-1133">Transmembrane helix</keyword>
<protein>
    <submittedName>
        <fullName evidence="2">Uncharacterized protein</fullName>
    </submittedName>
</protein>
<accession>A0A3R9MT07</accession>
<keyword evidence="1" id="KW-0812">Transmembrane</keyword>
<evidence type="ECO:0000256" key="1">
    <source>
        <dbReference type="SAM" id="Phobius"/>
    </source>
</evidence>
<name>A0A3R9MT07_9BACT</name>
<evidence type="ECO:0000313" key="2">
    <source>
        <dbReference type="EMBL" id="RSK49352.1"/>
    </source>
</evidence>
<reference evidence="2 3" key="1">
    <citation type="submission" date="2018-12" db="EMBL/GenBank/DDBJ databases">
        <authorList>
            <person name="Feng G."/>
            <person name="Zhu H."/>
        </authorList>
    </citation>
    <scope>NUCLEOTIDE SEQUENCE [LARGE SCALE GENOMIC DNA]</scope>
    <source>
        <strain evidence="2 3">KCTC 12533</strain>
    </source>
</reference>
<dbReference type="AlphaFoldDB" id="A0A3R9MT07"/>
<dbReference type="OrthoDB" id="875405at2"/>
<gene>
    <name evidence="2" type="ORF">EI291_07600</name>
</gene>
<keyword evidence="3" id="KW-1185">Reference proteome</keyword>
<keyword evidence="1" id="KW-0472">Membrane</keyword>
<feature type="transmembrane region" description="Helical" evidence="1">
    <location>
        <begin position="12"/>
        <end position="29"/>
    </location>
</feature>
<proteinExistence type="predicted"/>
<dbReference type="RefSeq" id="WP_125419208.1">
    <property type="nucleotide sequence ID" value="NZ_RWIT01000003.1"/>
</dbReference>
<feature type="transmembrane region" description="Helical" evidence="1">
    <location>
        <begin position="94"/>
        <end position="115"/>
    </location>
</feature>
<feature type="transmembrane region" description="Helical" evidence="1">
    <location>
        <begin position="216"/>
        <end position="236"/>
    </location>
</feature>
<feature type="transmembrane region" description="Helical" evidence="1">
    <location>
        <begin position="150"/>
        <end position="167"/>
    </location>
</feature>
<comment type="caution">
    <text evidence="2">The sequence shown here is derived from an EMBL/GenBank/DDBJ whole genome shotgun (WGS) entry which is preliminary data.</text>
</comment>
<sequence length="351" mass="38076">MVVRLPVSARPALGFGLLVLAVIGIEWLVIRQPVFLQRPLLPAAVSFDVLLGLPMLFYLLVVRPYRLPVSTVAAAFTAAVALGYWLLPGPQQQYVRWAGQALGGVEVLTAALLLLNLRRLQLACRAAGQHTSEVAEQLTAAFRQVFGRPLAPLVFELQVFYYALLSWRARPVATTGSRVFTSYQESAFTAYVGTVMLLSVAEMGALHLLLIRWNPLVAGVALVLHLYGLLALLAHARAVRLLPVQLTPEQELVVRVGFFWTVRLPLAALAAAQRLPDTPAPAPGRLNLARPLLTPPNVRLMLAGPQSISGPYGLHRVARELTLYVDDAAGLLAALALPETPAGQPVFRNKP</sequence>
<feature type="transmembrane region" description="Helical" evidence="1">
    <location>
        <begin position="188"/>
        <end position="210"/>
    </location>
</feature>
<dbReference type="Proteomes" id="UP000273500">
    <property type="component" value="Unassembled WGS sequence"/>
</dbReference>
<feature type="transmembrane region" description="Helical" evidence="1">
    <location>
        <begin position="67"/>
        <end position="87"/>
    </location>
</feature>
<dbReference type="EMBL" id="RWIT01000003">
    <property type="protein sequence ID" value="RSK49352.1"/>
    <property type="molecule type" value="Genomic_DNA"/>
</dbReference>
<organism evidence="2 3">
    <name type="scientific">Hymenobacter rigui</name>
    <dbReference type="NCBI Taxonomy" id="334424"/>
    <lineage>
        <taxon>Bacteria</taxon>
        <taxon>Pseudomonadati</taxon>
        <taxon>Bacteroidota</taxon>
        <taxon>Cytophagia</taxon>
        <taxon>Cytophagales</taxon>
        <taxon>Hymenobacteraceae</taxon>
        <taxon>Hymenobacter</taxon>
    </lineage>
</organism>
<feature type="transmembrane region" description="Helical" evidence="1">
    <location>
        <begin position="41"/>
        <end position="61"/>
    </location>
</feature>